<protein>
    <submittedName>
        <fullName evidence="1">DNA-3-methyladenine glycosylase 2 family protein</fullName>
    </submittedName>
</protein>
<gene>
    <name evidence="1" type="ORF">CVV64_21115</name>
</gene>
<organism evidence="1 2">
    <name type="scientific">Candidatus Wallbacteria bacterium HGW-Wallbacteria-1</name>
    <dbReference type="NCBI Taxonomy" id="2013854"/>
    <lineage>
        <taxon>Bacteria</taxon>
        <taxon>Candidatus Walliibacteriota</taxon>
    </lineage>
</organism>
<dbReference type="AlphaFoldDB" id="A0A2N1PHU4"/>
<evidence type="ECO:0000313" key="2">
    <source>
        <dbReference type="Proteomes" id="UP000233256"/>
    </source>
</evidence>
<reference evidence="1 2" key="1">
    <citation type="journal article" date="2017" name="ISME J.">
        <title>Potential for microbial H2 and metal transformations associated with novel bacteria and archaea in deep terrestrial subsurface sediments.</title>
        <authorList>
            <person name="Hernsdorf A.W."/>
            <person name="Amano Y."/>
            <person name="Miyakawa K."/>
            <person name="Ise K."/>
            <person name="Suzuki Y."/>
            <person name="Anantharaman K."/>
            <person name="Probst A."/>
            <person name="Burstein D."/>
            <person name="Thomas B.C."/>
            <person name="Banfield J.F."/>
        </authorList>
    </citation>
    <scope>NUCLEOTIDE SEQUENCE [LARGE SCALE GENOMIC DNA]</scope>
    <source>
        <strain evidence="1">HGW-Wallbacteria-1</strain>
    </source>
</reference>
<dbReference type="EMBL" id="PGXC01000087">
    <property type="protein sequence ID" value="PKK87899.1"/>
    <property type="molecule type" value="Genomic_DNA"/>
</dbReference>
<sequence>MKQRKLTIPVNEPFRLDFTIWALRRRQTNIVDCWNEETYTRVLVLDHQPVHMSIIQEGTNLAPNLGLTLISQKGLSFSTQTEALLIVGKILGLTIDLHPFYKLAAGNEFLRDLVRVFRGVKPPCFPSLFEALVNSISCQQVTLDVGILMMNRLAKRFGVKFEIKGVVQYAFPRPEDLENATEADIKDLGY</sequence>
<dbReference type="InterPro" id="IPR011257">
    <property type="entry name" value="DNA_glycosylase"/>
</dbReference>
<comment type="caution">
    <text evidence="1">The sequence shown here is derived from an EMBL/GenBank/DDBJ whole genome shotgun (WGS) entry which is preliminary data.</text>
</comment>
<dbReference type="SUPFAM" id="SSF48150">
    <property type="entry name" value="DNA-glycosylase"/>
    <property type="match status" value="1"/>
</dbReference>
<dbReference type="Proteomes" id="UP000233256">
    <property type="component" value="Unassembled WGS sequence"/>
</dbReference>
<evidence type="ECO:0000313" key="1">
    <source>
        <dbReference type="EMBL" id="PKK87899.1"/>
    </source>
</evidence>
<dbReference type="Gene3D" id="1.10.340.30">
    <property type="entry name" value="Hypothetical protein, domain 2"/>
    <property type="match status" value="1"/>
</dbReference>
<dbReference type="GO" id="GO:0006281">
    <property type="term" value="P:DNA repair"/>
    <property type="evidence" value="ECO:0007669"/>
    <property type="project" value="InterPro"/>
</dbReference>
<proteinExistence type="predicted"/>
<accession>A0A2N1PHU4</accession>
<dbReference type="GO" id="GO:0003824">
    <property type="term" value="F:catalytic activity"/>
    <property type="evidence" value="ECO:0007669"/>
    <property type="project" value="InterPro"/>
</dbReference>
<dbReference type="Gene3D" id="3.30.310.20">
    <property type="entry name" value="DNA-3-methyladenine glycosylase AlkA, N-terminal domain"/>
    <property type="match status" value="1"/>
</dbReference>
<feature type="non-terminal residue" evidence="1">
    <location>
        <position position="190"/>
    </location>
</feature>
<dbReference type="InterPro" id="IPR037046">
    <property type="entry name" value="AlkA_N_sf"/>
</dbReference>
<name>A0A2N1PHU4_9BACT</name>